<reference evidence="3" key="2">
    <citation type="journal article" date="2022" name="Elife">
        <title>Obligate sexual reproduction of a homothallic fungus closely related to the Cryptococcus pathogenic species complex.</title>
        <authorList>
            <person name="Passer A.R."/>
            <person name="Clancey S.A."/>
            <person name="Shea T."/>
            <person name="David-Palma M."/>
            <person name="Averette A.F."/>
            <person name="Boekhout T."/>
            <person name="Porcel B.M."/>
            <person name="Nowrousian M."/>
            <person name="Cuomo C.A."/>
            <person name="Sun S."/>
            <person name="Heitman J."/>
            <person name="Coelho M.A."/>
        </authorList>
    </citation>
    <scope>NUCLEOTIDE SEQUENCE</scope>
    <source>
        <strain evidence="3">CBS 7841</strain>
    </source>
</reference>
<evidence type="ECO:0000256" key="1">
    <source>
        <dbReference type="SAM" id="MobiDB-lite"/>
    </source>
</evidence>
<feature type="region of interest" description="Disordered" evidence="1">
    <location>
        <begin position="335"/>
        <end position="406"/>
    </location>
</feature>
<evidence type="ECO:0000313" key="4">
    <source>
        <dbReference type="Proteomes" id="UP000094043"/>
    </source>
</evidence>
<feature type="compositionally biased region" description="Polar residues" evidence="1">
    <location>
        <begin position="367"/>
        <end position="385"/>
    </location>
</feature>
<dbReference type="GO" id="GO:0005886">
    <property type="term" value="C:plasma membrane"/>
    <property type="evidence" value="ECO:0007669"/>
    <property type="project" value="TreeGrafter"/>
</dbReference>
<dbReference type="PANTHER" id="PTHR21068">
    <property type="entry name" value="SPARTIN"/>
    <property type="match status" value="1"/>
</dbReference>
<dbReference type="EMBL" id="CP143787">
    <property type="protein sequence ID" value="WVN88388.1"/>
    <property type="molecule type" value="Genomic_DNA"/>
</dbReference>
<feature type="compositionally biased region" description="Basic and acidic residues" evidence="1">
    <location>
        <begin position="553"/>
        <end position="564"/>
    </location>
</feature>
<feature type="compositionally biased region" description="Low complexity" evidence="1">
    <location>
        <begin position="388"/>
        <end position="403"/>
    </location>
</feature>
<accession>A0AAJ8JTZ2</accession>
<protein>
    <recommendedName>
        <fullName evidence="2">Senescence domain-containing protein</fullName>
    </recommendedName>
</protein>
<dbReference type="RefSeq" id="XP_066069088.1">
    <property type="nucleotide sequence ID" value="XM_066212991.1"/>
</dbReference>
<evidence type="ECO:0000313" key="3">
    <source>
        <dbReference type="EMBL" id="WVN88388.1"/>
    </source>
</evidence>
<proteinExistence type="predicted"/>
<feature type="domain" description="Senescence" evidence="2">
    <location>
        <begin position="248"/>
        <end position="529"/>
    </location>
</feature>
<feature type="compositionally biased region" description="Low complexity" evidence="1">
    <location>
        <begin position="355"/>
        <end position="366"/>
    </location>
</feature>
<reference evidence="3" key="3">
    <citation type="submission" date="2024-01" db="EMBL/GenBank/DDBJ databases">
        <authorList>
            <person name="Coelho M.A."/>
            <person name="David-Palma M."/>
            <person name="Shea T."/>
            <person name="Sun S."/>
            <person name="Cuomo C.A."/>
            <person name="Heitman J."/>
        </authorList>
    </citation>
    <scope>NUCLEOTIDE SEQUENCE</scope>
    <source>
        <strain evidence="3">CBS 7841</strain>
    </source>
</reference>
<dbReference type="InterPro" id="IPR045036">
    <property type="entry name" value="Spartin-like"/>
</dbReference>
<dbReference type="PANTHER" id="PTHR21068:SF43">
    <property type="entry name" value="SPARTIN"/>
    <property type="match status" value="1"/>
</dbReference>
<dbReference type="GO" id="GO:0051301">
    <property type="term" value="P:cell division"/>
    <property type="evidence" value="ECO:0007669"/>
    <property type="project" value="TreeGrafter"/>
</dbReference>
<name>A0AAJ8JTZ2_9TREE</name>
<dbReference type="InterPro" id="IPR009686">
    <property type="entry name" value="Senescence/spartin_C"/>
</dbReference>
<dbReference type="AlphaFoldDB" id="A0AAJ8JTZ2"/>
<dbReference type="GeneID" id="91087806"/>
<dbReference type="KEGG" id="cdep:91087806"/>
<dbReference type="Proteomes" id="UP000094043">
    <property type="component" value="Chromosome 4"/>
</dbReference>
<sequence length="585" mass="63283">MSKPSSLVSKSGAVSPSTGAEGFLLLSIEHALVKQEEELTLAKGQFRLECVSLPIPPEIGKQTANPFISSPSDPPVPTHDFWLVLHVGPTFELLVTPGQMFQIHIDGNGVTYALASREVPGASILFTIPHPKASSDIENLELFESWLQQYGSLHIGDTTVTNLTITQPPDNSSVMIAPEELRGKLVLVNEENGEIIGEMDQRLSIEEDKRIVNEEKYKPVVLDFEQLREGQEALRAKVKTIPEAELKDWLLKGANSISRGILSFGAWSSHQMLSSADRYVKSTAPQPEPATISSQARRNLMKVRNASLKTATVTKSTLKNVDEVIQNIAGKTYEHGFQKKTKSHQKDTRPLPPHSQQQASQSISSSVPYTSQRQQFASTVQQNPGHLSPSCQSPVPPRSSSSSNQGRAIAVPSNIQMAYAQNQPPSYNEAVGLAESSEGQSTSKLEPKKRALLGRILLAGEVILTSLEATAHDLINNGTTAASTVAGHKFGRDAGEATALFGDSVKNVVVVYIDVLGTGRRAILKSTAKGVIKARLKNGEQIELQAEGHGQEVRAGEVRKRDDGSIVVGMTDVAPKERSASPAKR</sequence>
<dbReference type="Pfam" id="PF06911">
    <property type="entry name" value="Senescence"/>
    <property type="match status" value="1"/>
</dbReference>
<keyword evidence="4" id="KW-1185">Reference proteome</keyword>
<organism evidence="3 4">
    <name type="scientific">Cryptococcus depauperatus CBS 7841</name>
    <dbReference type="NCBI Taxonomy" id="1295531"/>
    <lineage>
        <taxon>Eukaryota</taxon>
        <taxon>Fungi</taxon>
        <taxon>Dikarya</taxon>
        <taxon>Basidiomycota</taxon>
        <taxon>Agaricomycotina</taxon>
        <taxon>Tremellomycetes</taxon>
        <taxon>Tremellales</taxon>
        <taxon>Cryptococcaceae</taxon>
        <taxon>Cryptococcus</taxon>
    </lineage>
</organism>
<evidence type="ECO:0000259" key="2">
    <source>
        <dbReference type="Pfam" id="PF06911"/>
    </source>
</evidence>
<reference evidence="3" key="1">
    <citation type="submission" date="2016-06" db="EMBL/GenBank/DDBJ databases">
        <authorList>
            <person name="Cuomo C."/>
            <person name="Litvintseva A."/>
            <person name="Heitman J."/>
            <person name="Chen Y."/>
            <person name="Sun S."/>
            <person name="Springer D."/>
            <person name="Dromer F."/>
            <person name="Young S."/>
            <person name="Zeng Q."/>
            <person name="Chapman S."/>
            <person name="Gujja S."/>
            <person name="Saif S."/>
            <person name="Birren B."/>
        </authorList>
    </citation>
    <scope>NUCLEOTIDE SEQUENCE</scope>
    <source>
        <strain evidence="3">CBS 7841</strain>
    </source>
</reference>
<feature type="region of interest" description="Disordered" evidence="1">
    <location>
        <begin position="553"/>
        <end position="585"/>
    </location>
</feature>
<gene>
    <name evidence="3" type="ORF">L203_103595</name>
</gene>